<evidence type="ECO:0000259" key="7">
    <source>
        <dbReference type="Pfam" id="PF00155"/>
    </source>
</evidence>
<dbReference type="EMBL" id="BMHA01000001">
    <property type="protein sequence ID" value="GGI03139.1"/>
    <property type="molecule type" value="Genomic_DNA"/>
</dbReference>
<evidence type="ECO:0000313" key="8">
    <source>
        <dbReference type="EMBL" id="GGI03139.1"/>
    </source>
</evidence>
<sequence length="429" mass="46582">MRLDTDPYLSRYAERVQGMSASAIRALFALTARPEIVSFAGGNPAVEALDLEAAEAVAAAVVRESGAVALQYGIGQGRPELREQLVDVMAHEHVPAHVDDLVVTAGGQQALELIAKCFVDPGDVVIAEGPTYVGGISALASHQAEVRHVPMDAEGMQVDALEDLLLRLSQEQRRVKLLYTIPNHQNPGGVSLSLERRQRLAELAERHDLLILEDNPYGLLDFAGRIQPSIRQLVPDRVVYVGTVSKTFAPGVRTGWIAAPHPIRDKLVLLREAADLCPATLTQMIVERWLATQPWREQVKRFRGVYQEKAEAMLGALAATMPDGITWTRPSGAFYVWMTVPAGVDTSDLLAKAINHRVAYVPGRGFYADGSGGDQLRLCFSQPSVERIEEGVERLGELLTTELDLVRAVYGAHAPAAASRPEEGRGALG</sequence>
<name>A0A8J3A6Z3_9ACTN</name>
<dbReference type="PANTHER" id="PTHR42790">
    <property type="entry name" value="AMINOTRANSFERASE"/>
    <property type="match status" value="1"/>
</dbReference>
<dbReference type="GO" id="GO:1901605">
    <property type="term" value="P:alpha-amino acid metabolic process"/>
    <property type="evidence" value="ECO:0007669"/>
    <property type="project" value="TreeGrafter"/>
</dbReference>
<dbReference type="FunFam" id="3.40.640.10:FF:000053">
    <property type="entry name" value="Aminotransferase, class I"/>
    <property type="match status" value="1"/>
</dbReference>
<keyword evidence="6" id="KW-0663">Pyridoxal phosphate</keyword>
<dbReference type="PANTHER" id="PTHR42790:SF19">
    <property type="entry name" value="KYNURENINE_ALPHA-AMINOADIPATE AMINOTRANSFERASE, MITOCHONDRIAL"/>
    <property type="match status" value="1"/>
</dbReference>
<dbReference type="AlphaFoldDB" id="A0A8J3A6Z3"/>
<evidence type="ECO:0000313" key="9">
    <source>
        <dbReference type="Proteomes" id="UP000650511"/>
    </source>
</evidence>
<comment type="cofactor">
    <cofactor evidence="1">
        <name>pyridoxal 5'-phosphate</name>
        <dbReference type="ChEBI" id="CHEBI:597326"/>
    </cofactor>
</comment>
<proteinExistence type="inferred from homology"/>
<reference evidence="8" key="1">
    <citation type="journal article" date="2014" name="Int. J. Syst. Evol. Microbiol.">
        <title>Complete genome sequence of Corynebacterium casei LMG S-19264T (=DSM 44701T), isolated from a smear-ripened cheese.</title>
        <authorList>
            <consortium name="US DOE Joint Genome Institute (JGI-PGF)"/>
            <person name="Walter F."/>
            <person name="Albersmeier A."/>
            <person name="Kalinowski J."/>
            <person name="Ruckert C."/>
        </authorList>
    </citation>
    <scope>NUCLEOTIDE SEQUENCE</scope>
    <source>
        <strain evidence="8">CGMCC 1.14988</strain>
    </source>
</reference>
<gene>
    <name evidence="8" type="primary">avtA</name>
    <name evidence="8" type="ORF">GCM10011354_02750</name>
</gene>
<accession>A0A8J3A6Z3</accession>
<dbReference type="InterPro" id="IPR015421">
    <property type="entry name" value="PyrdxlP-dep_Trfase_major"/>
</dbReference>
<feature type="domain" description="Aminotransferase class I/classII large" evidence="7">
    <location>
        <begin position="36"/>
        <end position="395"/>
    </location>
</feature>
<evidence type="ECO:0000256" key="6">
    <source>
        <dbReference type="ARBA" id="ARBA00022898"/>
    </source>
</evidence>
<dbReference type="InterPro" id="IPR015424">
    <property type="entry name" value="PyrdxlP-dep_Trfase"/>
</dbReference>
<comment type="similarity">
    <text evidence="2">Belongs to the class-I pyridoxal-phosphate-dependent aminotransferase family.</text>
</comment>
<dbReference type="Gene3D" id="3.40.640.10">
    <property type="entry name" value="Type I PLP-dependent aspartate aminotransferase-like (Major domain)"/>
    <property type="match status" value="1"/>
</dbReference>
<dbReference type="Proteomes" id="UP000650511">
    <property type="component" value="Unassembled WGS sequence"/>
</dbReference>
<keyword evidence="4" id="KW-0032">Aminotransferase</keyword>
<evidence type="ECO:0000256" key="2">
    <source>
        <dbReference type="ARBA" id="ARBA00007441"/>
    </source>
</evidence>
<dbReference type="InterPro" id="IPR050859">
    <property type="entry name" value="Class-I_PLP-dep_aminotransf"/>
</dbReference>
<dbReference type="GO" id="GO:0030170">
    <property type="term" value="F:pyridoxal phosphate binding"/>
    <property type="evidence" value="ECO:0007669"/>
    <property type="project" value="InterPro"/>
</dbReference>
<keyword evidence="9" id="KW-1185">Reference proteome</keyword>
<keyword evidence="5" id="KW-0808">Transferase</keyword>
<dbReference type="InterPro" id="IPR015422">
    <property type="entry name" value="PyrdxlP-dep_Trfase_small"/>
</dbReference>
<dbReference type="SUPFAM" id="SSF53383">
    <property type="entry name" value="PLP-dependent transferases"/>
    <property type="match status" value="1"/>
</dbReference>
<organism evidence="8 9">
    <name type="scientific">Egicoccus halophilus</name>
    <dbReference type="NCBI Taxonomy" id="1670830"/>
    <lineage>
        <taxon>Bacteria</taxon>
        <taxon>Bacillati</taxon>
        <taxon>Actinomycetota</taxon>
        <taxon>Nitriliruptoria</taxon>
        <taxon>Egicoccales</taxon>
        <taxon>Egicoccaceae</taxon>
        <taxon>Egicoccus</taxon>
    </lineage>
</organism>
<evidence type="ECO:0000256" key="5">
    <source>
        <dbReference type="ARBA" id="ARBA00022679"/>
    </source>
</evidence>
<evidence type="ECO:0000256" key="3">
    <source>
        <dbReference type="ARBA" id="ARBA00011738"/>
    </source>
</evidence>
<dbReference type="Pfam" id="PF00155">
    <property type="entry name" value="Aminotran_1_2"/>
    <property type="match status" value="1"/>
</dbReference>
<protein>
    <submittedName>
        <fullName evidence="8">GntR family transcriptional regulator</fullName>
    </submittedName>
</protein>
<dbReference type="InterPro" id="IPR004839">
    <property type="entry name" value="Aminotransferase_I/II_large"/>
</dbReference>
<evidence type="ECO:0000256" key="4">
    <source>
        <dbReference type="ARBA" id="ARBA00022576"/>
    </source>
</evidence>
<evidence type="ECO:0000256" key="1">
    <source>
        <dbReference type="ARBA" id="ARBA00001933"/>
    </source>
</evidence>
<comment type="subunit">
    <text evidence="3">Homodimer.</text>
</comment>
<reference evidence="8" key="2">
    <citation type="submission" date="2020-09" db="EMBL/GenBank/DDBJ databases">
        <authorList>
            <person name="Sun Q."/>
            <person name="Zhou Y."/>
        </authorList>
    </citation>
    <scope>NUCLEOTIDE SEQUENCE</scope>
    <source>
        <strain evidence="8">CGMCC 1.14988</strain>
    </source>
</reference>
<comment type="caution">
    <text evidence="8">The sequence shown here is derived from an EMBL/GenBank/DDBJ whole genome shotgun (WGS) entry which is preliminary data.</text>
</comment>
<dbReference type="CDD" id="cd00609">
    <property type="entry name" value="AAT_like"/>
    <property type="match status" value="1"/>
</dbReference>
<dbReference type="Gene3D" id="3.90.1150.10">
    <property type="entry name" value="Aspartate Aminotransferase, domain 1"/>
    <property type="match status" value="1"/>
</dbReference>
<dbReference type="GO" id="GO:0008483">
    <property type="term" value="F:transaminase activity"/>
    <property type="evidence" value="ECO:0007669"/>
    <property type="project" value="UniProtKB-KW"/>
</dbReference>